<organism evidence="2 3">
    <name type="scientific">Parascardovia denticolens DSM 10105 = JCM 12538</name>
    <dbReference type="NCBI Taxonomy" id="864564"/>
    <lineage>
        <taxon>Bacteria</taxon>
        <taxon>Bacillati</taxon>
        <taxon>Actinomycetota</taxon>
        <taxon>Actinomycetes</taxon>
        <taxon>Bifidobacteriales</taxon>
        <taxon>Bifidobacteriaceae</taxon>
        <taxon>Parascardovia</taxon>
    </lineage>
</organism>
<evidence type="ECO:0000313" key="3">
    <source>
        <dbReference type="Proteomes" id="UP000004946"/>
    </source>
</evidence>
<dbReference type="EMBL" id="AEON01000001">
    <property type="protein sequence ID" value="EFT83234.1"/>
    <property type="molecule type" value="Genomic_DNA"/>
</dbReference>
<keyword evidence="3" id="KW-1185">Reference proteome</keyword>
<feature type="compositionally biased region" description="Acidic residues" evidence="1">
    <location>
        <begin position="56"/>
        <end position="73"/>
    </location>
</feature>
<gene>
    <name evidence="2" type="ORF">HMPREF0620_0239</name>
</gene>
<protein>
    <submittedName>
        <fullName evidence="2">Uncharacterized protein</fullName>
    </submittedName>
</protein>
<feature type="region of interest" description="Disordered" evidence="1">
    <location>
        <begin position="35"/>
        <end position="107"/>
    </location>
</feature>
<proteinExistence type="predicted"/>
<reference evidence="2 3" key="1">
    <citation type="submission" date="2010-12" db="EMBL/GenBank/DDBJ databases">
        <authorList>
            <person name="Muzny D."/>
            <person name="Qin X."/>
            <person name="Buhay C."/>
            <person name="Dugan-Rocha S."/>
            <person name="Ding Y."/>
            <person name="Chen G."/>
            <person name="Hawes A."/>
            <person name="Holder M."/>
            <person name="Jhangiani S."/>
            <person name="Johnson A."/>
            <person name="Khan Z."/>
            <person name="Li Z."/>
            <person name="Liu W."/>
            <person name="Liu X."/>
            <person name="Perez L."/>
            <person name="Shen H."/>
            <person name="Wang Q."/>
            <person name="Watt J."/>
            <person name="Xi L."/>
            <person name="Xin Y."/>
            <person name="Zhou J."/>
            <person name="Deng J."/>
            <person name="Jiang H."/>
            <person name="Liu Y."/>
            <person name="Qu J."/>
            <person name="Song X.-Z."/>
            <person name="Zhang L."/>
            <person name="Villasana D."/>
            <person name="Johnson A."/>
            <person name="Liu J."/>
            <person name="Liyanage D."/>
            <person name="Lorensuhewa L."/>
            <person name="Robinson T."/>
            <person name="Song A."/>
            <person name="Song B.-B."/>
            <person name="Dinh H."/>
            <person name="Thornton R."/>
            <person name="Coyle M."/>
            <person name="Francisco L."/>
            <person name="Jackson L."/>
            <person name="Javaid M."/>
            <person name="Korchina V."/>
            <person name="Kovar C."/>
            <person name="Mata R."/>
            <person name="Mathew T."/>
            <person name="Ngo R."/>
            <person name="Nguyen L."/>
            <person name="Nguyen N."/>
            <person name="Okwuonu G."/>
            <person name="Ongeri F."/>
            <person name="Pham C."/>
            <person name="Simmons D."/>
            <person name="Wilczek-Boney K."/>
            <person name="Hale W."/>
            <person name="Jakkamsetti A."/>
            <person name="Pham P."/>
            <person name="Ruth R."/>
            <person name="San Lucas F."/>
            <person name="Warren J."/>
            <person name="Zhang J."/>
            <person name="Zhao Z."/>
            <person name="Zhou C."/>
            <person name="Zhu D."/>
            <person name="Lee S."/>
            <person name="Bess C."/>
            <person name="Blankenburg K."/>
            <person name="Forbes L."/>
            <person name="Fu Q."/>
            <person name="Gubbala S."/>
            <person name="Hirani K."/>
            <person name="Jayaseelan J.C."/>
            <person name="Lara F."/>
            <person name="Munidasa M."/>
            <person name="Palculict T."/>
            <person name="Patil S."/>
            <person name="Pu L.-L."/>
            <person name="Saada N."/>
            <person name="Tang L."/>
            <person name="Weissenberger G."/>
            <person name="Zhu Y."/>
            <person name="Hemphill L."/>
            <person name="Shang Y."/>
            <person name="Youmans B."/>
            <person name="Ayvaz T."/>
            <person name="Ross M."/>
            <person name="Santibanez J."/>
            <person name="Aqrawi P."/>
            <person name="Gross S."/>
            <person name="Joshi V."/>
            <person name="Fowler G."/>
            <person name="Nazareth L."/>
            <person name="Reid J."/>
            <person name="Worley K."/>
            <person name="Petrosino J."/>
            <person name="Highlander S."/>
            <person name="Gibbs R."/>
        </authorList>
    </citation>
    <scope>NUCLEOTIDE SEQUENCE [LARGE SCALE GENOMIC DNA]</scope>
    <source>
        <strain evidence="2 3">DSM 10105</strain>
    </source>
</reference>
<sequence length="107" mass="11619">MAWDKVTNPKAPSATIATHSHYGDDIRQRLPDAAAAFPSAGPPPVFSPAEAIGDVQPEDDDEDRYPQTEEEEAAQTFADQTDQADGRHEEIGQDEAEDGQDVEAKIQ</sequence>
<dbReference type="HOGENOM" id="CLU_2207478_0_0_11"/>
<comment type="caution">
    <text evidence="2">The sequence shown here is derived from an EMBL/GenBank/DDBJ whole genome shotgun (WGS) entry which is preliminary data.</text>
</comment>
<name>E6JZZ2_PARDN</name>
<feature type="compositionally biased region" description="Acidic residues" evidence="1">
    <location>
        <begin position="92"/>
        <end position="101"/>
    </location>
</feature>
<evidence type="ECO:0000313" key="2">
    <source>
        <dbReference type="EMBL" id="EFT83234.1"/>
    </source>
</evidence>
<feature type="region of interest" description="Disordered" evidence="1">
    <location>
        <begin position="1"/>
        <end position="21"/>
    </location>
</feature>
<accession>E6JZZ2</accession>
<feature type="compositionally biased region" description="Low complexity" evidence="1">
    <location>
        <begin position="74"/>
        <end position="83"/>
    </location>
</feature>
<dbReference type="AlphaFoldDB" id="E6JZZ2"/>
<dbReference type="Proteomes" id="UP000004946">
    <property type="component" value="Chromosome"/>
</dbReference>
<evidence type="ECO:0000256" key="1">
    <source>
        <dbReference type="SAM" id="MobiDB-lite"/>
    </source>
</evidence>